<accession>A0A1G7W4K0</accession>
<dbReference type="AlphaFoldDB" id="A0A1G7W4K0"/>
<reference evidence="3" key="1">
    <citation type="submission" date="2016-10" db="EMBL/GenBank/DDBJ databases">
        <authorList>
            <person name="Varghese N."/>
            <person name="Submissions S."/>
        </authorList>
    </citation>
    <scope>NUCLEOTIDE SEQUENCE [LARGE SCALE GENOMIC DNA]</scope>
    <source>
        <strain evidence="3">CGMCC 4.3506</strain>
    </source>
</reference>
<feature type="signal peptide" evidence="1">
    <location>
        <begin position="1"/>
        <end position="23"/>
    </location>
</feature>
<feature type="chain" id="PRO_5011758477" description="40-residue YVTN family beta-propeller repeat-containing protein" evidence="1">
    <location>
        <begin position="24"/>
        <end position="391"/>
    </location>
</feature>
<proteinExistence type="predicted"/>
<dbReference type="InterPro" id="IPR011045">
    <property type="entry name" value="N2O_reductase_N"/>
</dbReference>
<name>A0A1G7W4K0_9PSEU</name>
<dbReference type="OrthoDB" id="62864at2"/>
<evidence type="ECO:0000256" key="1">
    <source>
        <dbReference type="SAM" id="SignalP"/>
    </source>
</evidence>
<dbReference type="InterPro" id="IPR015943">
    <property type="entry name" value="WD40/YVTN_repeat-like_dom_sf"/>
</dbReference>
<organism evidence="2 3">
    <name type="scientific">Lentzea fradiae</name>
    <dbReference type="NCBI Taxonomy" id="200378"/>
    <lineage>
        <taxon>Bacteria</taxon>
        <taxon>Bacillati</taxon>
        <taxon>Actinomycetota</taxon>
        <taxon>Actinomycetes</taxon>
        <taxon>Pseudonocardiales</taxon>
        <taxon>Pseudonocardiaceae</taxon>
        <taxon>Lentzea</taxon>
    </lineage>
</organism>
<dbReference type="Proteomes" id="UP000199623">
    <property type="component" value="Unassembled WGS sequence"/>
</dbReference>
<sequence length="391" mass="42464">MNPARLLLAVVCLGLTATPAAHAADPLRDVVIVGNSAAGTVTFLDGHTFANVGTIDVAADKQQRIDEMDPIRRIAYEVIRGQVGDKFVDDAHLTPDGRTLIVSRGNLGDAVAYDVASRQQKWRTQLEGFKADHATLSPDGTKFVISAITAEKVQVLDAATGRVLGSFATGAYPHENMYSPDGSRIYNMSIGNPALPKWMNWAKGAKRITVVDAQSLQKVRSYDFEYGVRPAVITPDEKTLYLQLSYLNGFAEFDLVNGRITRTVEMPFSEAGRKLKEDEYPQNSAHHGMALNGGADKLCMAGTIDDYTAIVSRPGLTTDAFVHYPVGALPYWSVTSADGNHCLVTLSNLDAVSVVDYRTGREVARVPVGDFPQRERLGKLPASIFNSFSVN</sequence>
<dbReference type="InterPro" id="IPR051200">
    <property type="entry name" value="Host-pathogen_enzymatic-act"/>
</dbReference>
<dbReference type="EMBL" id="FNCC01000010">
    <property type="protein sequence ID" value="SDG66848.1"/>
    <property type="molecule type" value="Genomic_DNA"/>
</dbReference>
<dbReference type="Gene3D" id="2.130.10.10">
    <property type="entry name" value="YVTN repeat-like/Quinoprotein amine dehydrogenase"/>
    <property type="match status" value="2"/>
</dbReference>
<dbReference type="PANTHER" id="PTHR47197">
    <property type="entry name" value="PROTEIN NIRF"/>
    <property type="match status" value="1"/>
</dbReference>
<evidence type="ECO:0000313" key="2">
    <source>
        <dbReference type="EMBL" id="SDG66848.1"/>
    </source>
</evidence>
<keyword evidence="3" id="KW-1185">Reference proteome</keyword>
<dbReference type="PANTHER" id="PTHR47197:SF3">
    <property type="entry name" value="DIHYDRO-HEME D1 DEHYDROGENASE"/>
    <property type="match status" value="1"/>
</dbReference>
<dbReference type="STRING" id="200378.SAMN05216553_110152"/>
<dbReference type="SUPFAM" id="SSF50974">
    <property type="entry name" value="Nitrous oxide reductase, N-terminal domain"/>
    <property type="match status" value="1"/>
</dbReference>
<protein>
    <recommendedName>
        <fullName evidence="4">40-residue YVTN family beta-propeller repeat-containing protein</fullName>
    </recommendedName>
</protein>
<evidence type="ECO:0008006" key="4">
    <source>
        <dbReference type="Google" id="ProtNLM"/>
    </source>
</evidence>
<dbReference type="RefSeq" id="WP_090052441.1">
    <property type="nucleotide sequence ID" value="NZ_FNCC01000010.1"/>
</dbReference>
<gene>
    <name evidence="2" type="ORF">SAMN05216553_110152</name>
</gene>
<evidence type="ECO:0000313" key="3">
    <source>
        <dbReference type="Proteomes" id="UP000199623"/>
    </source>
</evidence>
<keyword evidence="1" id="KW-0732">Signal</keyword>